<evidence type="ECO:0000313" key="2">
    <source>
        <dbReference type="Proteomes" id="UP000663791"/>
    </source>
</evidence>
<proteinExistence type="predicted"/>
<dbReference type="EMBL" id="JAERTX010000030">
    <property type="protein sequence ID" value="MBM9461797.1"/>
    <property type="molecule type" value="Genomic_DNA"/>
</dbReference>
<accession>A0A938Y9S5</accession>
<dbReference type="SUPFAM" id="SSF55486">
    <property type="entry name" value="Metalloproteases ('zincins'), catalytic domain"/>
    <property type="match status" value="1"/>
</dbReference>
<dbReference type="InterPro" id="IPR024079">
    <property type="entry name" value="MetalloPept_cat_dom_sf"/>
</dbReference>
<dbReference type="GO" id="GO:0008237">
    <property type="term" value="F:metallopeptidase activity"/>
    <property type="evidence" value="ECO:0007669"/>
    <property type="project" value="InterPro"/>
</dbReference>
<reference evidence="1" key="1">
    <citation type="submission" date="2021-01" db="EMBL/GenBank/DDBJ databases">
        <title>Novel species in genus Nocardioides.</title>
        <authorList>
            <person name="Zhang G."/>
        </authorList>
    </citation>
    <scope>NUCLEOTIDE SEQUENCE</scope>
    <source>
        <strain evidence="1">Zg-536</strain>
    </source>
</reference>
<sequence length="166" mass="17780">MGGNRSDAAPLTFTYVDLIQAMDNATDWVRANDIQPAGLPTSYDATPPSNIDVIVIDRQYGNAEDPFCDQAWATSGTSGGIMGLTTCNSINSSNQCQSADVRYNNNWTFDVGTSAERHLACHENGHAIGLKHPVSSAEMFGQGCMNFGTGEVNYTSHDRGHIAAAF</sequence>
<comment type="caution">
    <text evidence="1">The sequence shown here is derived from an EMBL/GenBank/DDBJ whole genome shotgun (WGS) entry which is preliminary data.</text>
</comment>
<dbReference type="RefSeq" id="WP_205293118.1">
    <property type="nucleotide sequence ID" value="NZ_CP074406.1"/>
</dbReference>
<dbReference type="AlphaFoldDB" id="A0A938Y9S5"/>
<name>A0A938Y9S5_9ACTN</name>
<keyword evidence="2" id="KW-1185">Reference proteome</keyword>
<dbReference type="Proteomes" id="UP000663791">
    <property type="component" value="Unassembled WGS sequence"/>
</dbReference>
<dbReference type="Gene3D" id="3.40.390.10">
    <property type="entry name" value="Collagenase (Catalytic Domain)"/>
    <property type="match status" value="1"/>
</dbReference>
<evidence type="ECO:0000313" key="1">
    <source>
        <dbReference type="EMBL" id="MBM9461797.1"/>
    </source>
</evidence>
<organism evidence="1 2">
    <name type="scientific">Nocardioides faecalis</name>
    <dbReference type="NCBI Taxonomy" id="2803858"/>
    <lineage>
        <taxon>Bacteria</taxon>
        <taxon>Bacillati</taxon>
        <taxon>Actinomycetota</taxon>
        <taxon>Actinomycetes</taxon>
        <taxon>Propionibacteriales</taxon>
        <taxon>Nocardioidaceae</taxon>
        <taxon>Nocardioides</taxon>
    </lineage>
</organism>
<evidence type="ECO:0008006" key="3">
    <source>
        <dbReference type="Google" id="ProtNLM"/>
    </source>
</evidence>
<gene>
    <name evidence="1" type="ORF">JK386_18055</name>
</gene>
<protein>
    <recommendedName>
        <fullName evidence="3">Matrixin family metalloprotease</fullName>
    </recommendedName>
</protein>